<dbReference type="InterPro" id="IPR000277">
    <property type="entry name" value="Cys/Met-Metab_PyrdxlP-dep_enz"/>
</dbReference>
<dbReference type="GO" id="GO:0008483">
    <property type="term" value="F:transaminase activity"/>
    <property type="evidence" value="ECO:0007669"/>
    <property type="project" value="UniProtKB-KW"/>
</dbReference>
<organism evidence="4 5">
    <name type="scientific">Paenibacillus campinasensis</name>
    <dbReference type="NCBI Taxonomy" id="66347"/>
    <lineage>
        <taxon>Bacteria</taxon>
        <taxon>Bacillati</taxon>
        <taxon>Bacillota</taxon>
        <taxon>Bacilli</taxon>
        <taxon>Bacillales</taxon>
        <taxon>Paenibacillaceae</taxon>
        <taxon>Paenibacillus</taxon>
    </lineage>
</organism>
<protein>
    <submittedName>
        <fullName evidence="4">Aminotransferase class V-fold PLP-dependent enzyme</fullName>
    </submittedName>
</protein>
<comment type="caution">
    <text evidence="4">The sequence shown here is derived from an EMBL/GenBank/DDBJ whole genome shotgun (WGS) entry which is preliminary data.</text>
</comment>
<keyword evidence="4" id="KW-0032">Aminotransferase</keyword>
<evidence type="ECO:0000256" key="1">
    <source>
        <dbReference type="ARBA" id="ARBA00001933"/>
    </source>
</evidence>
<dbReference type="InterPro" id="IPR015424">
    <property type="entry name" value="PyrdxlP-dep_Trfase"/>
</dbReference>
<proteinExistence type="inferred from homology"/>
<keyword evidence="5" id="KW-1185">Reference proteome</keyword>
<dbReference type="EMBL" id="WOAA01000037">
    <property type="protein sequence ID" value="MUG68844.1"/>
    <property type="molecule type" value="Genomic_DNA"/>
</dbReference>
<comment type="cofactor">
    <cofactor evidence="1 3">
        <name>pyridoxal 5'-phosphate</name>
        <dbReference type="ChEBI" id="CHEBI:597326"/>
    </cofactor>
</comment>
<dbReference type="InterPro" id="IPR015422">
    <property type="entry name" value="PyrdxlP-dep_Trfase_small"/>
</dbReference>
<reference evidence="4 5" key="1">
    <citation type="submission" date="2019-11" db="EMBL/GenBank/DDBJ databases">
        <title>Draft genome sequences of five Paenibacillus species of dairy origin.</title>
        <authorList>
            <person name="Olajide A.M."/>
            <person name="Chen S."/>
            <person name="Lapointe G."/>
        </authorList>
    </citation>
    <scope>NUCLEOTIDE SEQUENCE [LARGE SCALE GENOMIC DNA]</scope>
    <source>
        <strain evidence="4 5">3CS1</strain>
    </source>
</reference>
<dbReference type="InterPro" id="IPR015421">
    <property type="entry name" value="PyrdxlP-dep_Trfase_major"/>
</dbReference>
<dbReference type="Pfam" id="PF01053">
    <property type="entry name" value="Cys_Met_Meta_PP"/>
    <property type="match status" value="1"/>
</dbReference>
<evidence type="ECO:0000313" key="4">
    <source>
        <dbReference type="EMBL" id="MUG68844.1"/>
    </source>
</evidence>
<sequence>MERSSLDEQLHTKVSHDTIDRQHHGAVSIPVYSSSLFAFEDHASFDHAMEDVLAATVYSRGNNPTVQFLERKIAQLEQGEKARCFASGMAAIASTLHALLGTGDHVICVERAYGPTREFLGELATRFGIEVTYVGGSRLSDFEHALKPNTKVIYLESPTSGLFELQDLAGVAKLARQAGVITMIDNSWATPCFQRPLTMGIDLVLHSMTKYFSGHSDCLGGTVVGAAALVDTIERRGYMLLGGIMTAHTASLMIRGLRTLPLRMERHQKNGLAVASYLEQHPLVNRVNHPGLRSHPQHELASRQLDGFSSLFSFESKLPVNAMKRWADALGYFRIGVSWGGYESLVTVGTTPPERNTSGTNPSIIRLYIGLEDPEALIEDMNQAWRLVLSEEGVIEELNPIHPSS</sequence>
<keyword evidence="2 3" id="KW-0663">Pyridoxal phosphate</keyword>
<comment type="similarity">
    <text evidence="3">Belongs to the trans-sulfuration enzymes family.</text>
</comment>
<dbReference type="Proteomes" id="UP000435177">
    <property type="component" value="Unassembled WGS sequence"/>
</dbReference>
<accession>A0ABW9T6D3</accession>
<evidence type="ECO:0000313" key="5">
    <source>
        <dbReference type="Proteomes" id="UP000435177"/>
    </source>
</evidence>
<dbReference type="Gene3D" id="3.40.640.10">
    <property type="entry name" value="Type I PLP-dependent aspartate aminotransferase-like (Major domain)"/>
    <property type="match status" value="1"/>
</dbReference>
<dbReference type="RefSeq" id="WP_155619096.1">
    <property type="nucleotide sequence ID" value="NZ_WOAA01000037.1"/>
</dbReference>
<dbReference type="Gene3D" id="3.90.1150.10">
    <property type="entry name" value="Aspartate Aminotransferase, domain 1"/>
    <property type="match status" value="1"/>
</dbReference>
<dbReference type="CDD" id="cd00614">
    <property type="entry name" value="CGS_like"/>
    <property type="match status" value="1"/>
</dbReference>
<dbReference type="PANTHER" id="PTHR11808">
    <property type="entry name" value="TRANS-SULFURATION ENZYME FAMILY MEMBER"/>
    <property type="match status" value="1"/>
</dbReference>
<dbReference type="PANTHER" id="PTHR11808:SF80">
    <property type="entry name" value="CYSTATHIONINE GAMMA-LYASE"/>
    <property type="match status" value="1"/>
</dbReference>
<name>A0ABW9T6D3_9BACL</name>
<evidence type="ECO:0000256" key="2">
    <source>
        <dbReference type="ARBA" id="ARBA00022898"/>
    </source>
</evidence>
<evidence type="ECO:0000256" key="3">
    <source>
        <dbReference type="RuleBase" id="RU362118"/>
    </source>
</evidence>
<dbReference type="SUPFAM" id="SSF53383">
    <property type="entry name" value="PLP-dependent transferases"/>
    <property type="match status" value="1"/>
</dbReference>
<keyword evidence="4" id="KW-0808">Transferase</keyword>
<dbReference type="PIRSF" id="PIRSF001434">
    <property type="entry name" value="CGS"/>
    <property type="match status" value="1"/>
</dbReference>
<gene>
    <name evidence="4" type="ORF">GNP94_23020</name>
</gene>